<evidence type="ECO:0000256" key="5">
    <source>
        <dbReference type="ARBA" id="ARBA00023136"/>
    </source>
</evidence>
<dbReference type="InterPro" id="IPR052159">
    <property type="entry name" value="Competence_DNA_uptake"/>
</dbReference>
<evidence type="ECO:0000313" key="8">
    <source>
        <dbReference type="EMBL" id="SFR86176.1"/>
    </source>
</evidence>
<dbReference type="EMBL" id="FOYZ01000008">
    <property type="protein sequence ID" value="SFR86176.1"/>
    <property type="molecule type" value="Genomic_DNA"/>
</dbReference>
<dbReference type="GO" id="GO:0030420">
    <property type="term" value="P:establishment of competence for transformation"/>
    <property type="evidence" value="ECO:0007669"/>
    <property type="project" value="InterPro"/>
</dbReference>
<evidence type="ECO:0000256" key="2">
    <source>
        <dbReference type="ARBA" id="ARBA00022475"/>
    </source>
</evidence>
<dbReference type="InterPro" id="IPR035681">
    <property type="entry name" value="ComA-like_MBL"/>
</dbReference>
<comment type="subcellular location">
    <subcellularLocation>
        <location evidence="1">Cell membrane</location>
        <topology evidence="1">Multi-pass membrane protein</topology>
    </subcellularLocation>
</comment>
<feature type="transmembrane region" description="Helical" evidence="6">
    <location>
        <begin position="426"/>
        <end position="447"/>
    </location>
</feature>
<dbReference type="Pfam" id="PF00753">
    <property type="entry name" value="Lactamase_B"/>
    <property type="match status" value="1"/>
</dbReference>
<reference evidence="8 9" key="1">
    <citation type="submission" date="2016-10" db="EMBL/GenBank/DDBJ databases">
        <authorList>
            <person name="de Groot N.N."/>
        </authorList>
    </citation>
    <scope>NUCLEOTIDE SEQUENCE [LARGE SCALE GENOMIC DNA]</scope>
    <source>
        <strain evidence="8 9">743A</strain>
    </source>
</reference>
<keyword evidence="4 6" id="KW-1133">Transmembrane helix</keyword>
<keyword evidence="3 6" id="KW-0812">Transmembrane</keyword>
<feature type="transmembrane region" description="Helical" evidence="6">
    <location>
        <begin position="397"/>
        <end position="420"/>
    </location>
</feature>
<dbReference type="SUPFAM" id="SSF56281">
    <property type="entry name" value="Metallo-hydrolase/oxidoreductase"/>
    <property type="match status" value="1"/>
</dbReference>
<dbReference type="AlphaFoldDB" id="A0A1I6K4S2"/>
<feature type="transmembrane region" description="Helical" evidence="6">
    <location>
        <begin position="338"/>
        <end position="358"/>
    </location>
</feature>
<dbReference type="PANTHER" id="PTHR30619:SF1">
    <property type="entry name" value="RECOMBINATION PROTEIN 2"/>
    <property type="match status" value="1"/>
</dbReference>
<accession>A0A1I6K4S2</accession>
<feature type="transmembrane region" description="Helical" evidence="6">
    <location>
        <begin position="273"/>
        <end position="291"/>
    </location>
</feature>
<name>A0A1I6K4S2_9FIRM</name>
<evidence type="ECO:0000259" key="7">
    <source>
        <dbReference type="SMART" id="SM00849"/>
    </source>
</evidence>
<dbReference type="NCBIfam" id="TIGR00361">
    <property type="entry name" value="ComEC_Rec2"/>
    <property type="match status" value="1"/>
</dbReference>
<feature type="transmembrane region" description="Helical" evidence="6">
    <location>
        <begin position="6"/>
        <end position="23"/>
    </location>
</feature>
<feature type="transmembrane region" description="Helical" evidence="6">
    <location>
        <begin position="495"/>
        <end position="512"/>
    </location>
</feature>
<dbReference type="PANTHER" id="PTHR30619">
    <property type="entry name" value="DNA INTERNALIZATION/COMPETENCE PROTEIN COMEC/REC2"/>
    <property type="match status" value="1"/>
</dbReference>
<dbReference type="InterPro" id="IPR025405">
    <property type="entry name" value="DUF4131"/>
</dbReference>
<dbReference type="STRING" id="37658.SAMN05661086_02189"/>
<dbReference type="InterPro" id="IPR004797">
    <property type="entry name" value="Competence_ComEC/Rec2"/>
</dbReference>
<proteinExistence type="predicted"/>
<dbReference type="Proteomes" id="UP000199659">
    <property type="component" value="Unassembled WGS sequence"/>
</dbReference>
<evidence type="ECO:0000313" key="9">
    <source>
        <dbReference type="Proteomes" id="UP000199659"/>
    </source>
</evidence>
<dbReference type="Gene3D" id="3.60.15.10">
    <property type="entry name" value="Ribonuclease Z/Hydroxyacylglutathione hydrolase-like"/>
    <property type="match status" value="1"/>
</dbReference>
<evidence type="ECO:0000256" key="6">
    <source>
        <dbReference type="SAM" id="Phobius"/>
    </source>
</evidence>
<organism evidence="8 9">
    <name type="scientific">Anaeromicropila populeti</name>
    <dbReference type="NCBI Taxonomy" id="37658"/>
    <lineage>
        <taxon>Bacteria</taxon>
        <taxon>Bacillati</taxon>
        <taxon>Bacillota</taxon>
        <taxon>Clostridia</taxon>
        <taxon>Lachnospirales</taxon>
        <taxon>Lachnospiraceae</taxon>
        <taxon>Anaeromicropila</taxon>
    </lineage>
</organism>
<dbReference type="Pfam" id="PF03772">
    <property type="entry name" value="Competence"/>
    <property type="match status" value="1"/>
</dbReference>
<feature type="transmembrane region" description="Helical" evidence="6">
    <location>
        <begin position="30"/>
        <end position="46"/>
    </location>
</feature>
<evidence type="ECO:0000256" key="1">
    <source>
        <dbReference type="ARBA" id="ARBA00004651"/>
    </source>
</evidence>
<dbReference type="NCBIfam" id="TIGR00360">
    <property type="entry name" value="ComEC_N-term"/>
    <property type="match status" value="1"/>
</dbReference>
<feature type="transmembrane region" description="Helical" evidence="6">
    <location>
        <begin position="454"/>
        <end position="475"/>
    </location>
</feature>
<feature type="transmembrane region" description="Helical" evidence="6">
    <location>
        <begin position="245"/>
        <end position="267"/>
    </location>
</feature>
<dbReference type="InterPro" id="IPR036866">
    <property type="entry name" value="RibonucZ/Hydroxyglut_hydro"/>
</dbReference>
<dbReference type="InterPro" id="IPR004477">
    <property type="entry name" value="ComEC_N"/>
</dbReference>
<evidence type="ECO:0000256" key="4">
    <source>
        <dbReference type="ARBA" id="ARBA00022989"/>
    </source>
</evidence>
<dbReference type="GO" id="GO:0005886">
    <property type="term" value="C:plasma membrane"/>
    <property type="evidence" value="ECO:0007669"/>
    <property type="project" value="UniProtKB-SubCell"/>
</dbReference>
<sequence>MVRRPLIYIFGTYVLGIFVFYHFKNDYSKLIVTILFLLFIFSILVLEKFKYNQSRCFNFSFVLLLSIIAFYFFGMYRTEARFPGNILKLEGRETKYVSVKGIAAKVTAKTAYQEILLQDVCGSGIYFSDMIVRDKSFCEIAPGNEIVVSGTVSCFQPPNNAGQFNEKEYYLGINILYQLSAKKIMVTSNSQTIENKFLFPLKTKLKNSYYNVLPEGDAAMITAMVLGEKGEMNAEIKELYQKAGIAHILAISGLHISVLCLFFFQLLKKAGLHHFYASGACILLVYLYGILTGFGVSVIRSVIMMIAMMVGGIIGRTYDSKSAAALSGLLILLDKPLQLFQCGFLLSYTALLGILYIYPVLSELFEELVKEQLRKRKETGIAEGGGLQKCLWNFCHWIALGVLMGFSIQMATLPVILWFFYEFPPFSPFLNLLVLPFTTVLILLAFLAGILGLFWLPAGTFFAGSIHAILSFYELLCQLSRKIPYSTIIIGRPDGILIVLYYGTILLFLLGTSRKLMKFLKSTALEKWYRRQYGICFLLLLGIIFVKIPKEDLSVTFLDVGQGDCICIENREGEAILVDGGSTSVQKVGAYRMLPFLKWNGISRIAYCMVSHMDTDHIGGVREILEESIENPNGTVRIENLVMPDTNLRDEVFYELVNLAEQAGTKVIYMGRGSTLSIGNLKLECLHPYFSFPAQSSNAYSMVLSLRYNGFSLLLTGDLEEQGEQVLLDSGILSSYDVLKIAHHGSKFSTSEAFLKQIHPSCAVISCGEKNSYGHPHKELLNRLEQERIKTYLTMQSGAVAIGIKKQKVYISTQ</sequence>
<protein>
    <submittedName>
        <fullName evidence="8">Competence protein ComEC</fullName>
    </submittedName>
</protein>
<keyword evidence="2" id="KW-1003">Cell membrane</keyword>
<evidence type="ECO:0000256" key="3">
    <source>
        <dbReference type="ARBA" id="ARBA00022692"/>
    </source>
</evidence>
<keyword evidence="5 6" id="KW-0472">Membrane</keyword>
<keyword evidence="9" id="KW-1185">Reference proteome</keyword>
<feature type="domain" description="Metallo-beta-lactamase" evidence="7">
    <location>
        <begin position="562"/>
        <end position="769"/>
    </location>
</feature>
<feature type="transmembrane region" description="Helical" evidence="6">
    <location>
        <begin position="58"/>
        <end position="76"/>
    </location>
</feature>
<gene>
    <name evidence="8" type="ORF">SAMN05661086_02189</name>
</gene>
<dbReference type="Pfam" id="PF13567">
    <property type="entry name" value="DUF4131"/>
    <property type="match status" value="1"/>
</dbReference>
<dbReference type="CDD" id="cd07731">
    <property type="entry name" value="ComA-like_MBL-fold"/>
    <property type="match status" value="1"/>
</dbReference>
<dbReference type="SMART" id="SM00849">
    <property type="entry name" value="Lactamase_B"/>
    <property type="match status" value="1"/>
</dbReference>
<dbReference type="InterPro" id="IPR001279">
    <property type="entry name" value="Metallo-B-lactamas"/>
</dbReference>